<protein>
    <submittedName>
        <fullName evidence="2">Uncharacterized protein</fullName>
    </submittedName>
</protein>
<evidence type="ECO:0000313" key="2">
    <source>
        <dbReference type="EMBL" id="TCO09209.1"/>
    </source>
</evidence>
<keyword evidence="1" id="KW-0472">Membrane</keyword>
<proteinExistence type="predicted"/>
<feature type="transmembrane region" description="Helical" evidence="1">
    <location>
        <begin position="20"/>
        <end position="40"/>
    </location>
</feature>
<keyword evidence="1" id="KW-1133">Transmembrane helix</keyword>
<sequence>MIWSFYFLRNNNYVLKYSHLNCFINFIGNLMKYFLIFFILDIYS</sequence>
<dbReference type="EMBL" id="SLWK01000003">
    <property type="protein sequence ID" value="TCO09209.1"/>
    <property type="molecule type" value="Genomic_DNA"/>
</dbReference>
<keyword evidence="1" id="KW-0812">Transmembrane</keyword>
<evidence type="ECO:0000313" key="3">
    <source>
        <dbReference type="Proteomes" id="UP000295221"/>
    </source>
</evidence>
<evidence type="ECO:0000256" key="1">
    <source>
        <dbReference type="SAM" id="Phobius"/>
    </source>
</evidence>
<dbReference type="AlphaFoldDB" id="A0A4R2GKK4"/>
<accession>A0A4R2GKK4</accession>
<name>A0A4R2GKK4_9BACT</name>
<reference evidence="2 3" key="1">
    <citation type="submission" date="2019-03" db="EMBL/GenBank/DDBJ databases">
        <title>Genomic Encyclopedia of Type Strains, Phase IV (KMG-IV): sequencing the most valuable type-strain genomes for metagenomic binning, comparative biology and taxonomic classification.</title>
        <authorList>
            <person name="Goeker M."/>
        </authorList>
    </citation>
    <scope>NUCLEOTIDE SEQUENCE [LARGE SCALE GENOMIC DNA]</scope>
    <source>
        <strain evidence="2 3">DSM 24179</strain>
    </source>
</reference>
<keyword evidence="3" id="KW-1185">Reference proteome</keyword>
<comment type="caution">
    <text evidence="2">The sequence shown here is derived from an EMBL/GenBank/DDBJ whole genome shotgun (WGS) entry which is preliminary data.</text>
</comment>
<gene>
    <name evidence="2" type="ORF">EV194_103120</name>
</gene>
<organism evidence="2 3">
    <name type="scientific">Natronoflexus pectinivorans</name>
    <dbReference type="NCBI Taxonomy" id="682526"/>
    <lineage>
        <taxon>Bacteria</taxon>
        <taxon>Pseudomonadati</taxon>
        <taxon>Bacteroidota</taxon>
        <taxon>Bacteroidia</taxon>
        <taxon>Marinilabiliales</taxon>
        <taxon>Marinilabiliaceae</taxon>
        <taxon>Natronoflexus</taxon>
    </lineage>
</organism>
<dbReference type="Proteomes" id="UP000295221">
    <property type="component" value="Unassembled WGS sequence"/>
</dbReference>